<keyword evidence="1" id="KW-0732">Signal</keyword>
<protein>
    <submittedName>
        <fullName evidence="2">Metastriate one of each protein family</fullName>
    </submittedName>
</protein>
<feature type="chain" id="PRO_5007286446" evidence="1">
    <location>
        <begin position="20"/>
        <end position="212"/>
    </location>
</feature>
<accession>A0A131Z224</accession>
<dbReference type="EMBL" id="GEDV01004051">
    <property type="protein sequence ID" value="JAP84506.1"/>
    <property type="molecule type" value="Transcribed_RNA"/>
</dbReference>
<evidence type="ECO:0000313" key="2">
    <source>
        <dbReference type="EMBL" id="JAP84506.1"/>
    </source>
</evidence>
<sequence>MVVAKFLVAVAGLVMSVSGFAHNTDSTNSIDCDFTGMDLDSAISRMLAKIPAYEEKVGDTYRHTLAGIAFIGINMTGMNKLIQYGPAIRYCVNGTRMVQVDLVNDGDVKISVPWKSCEGSTGTIYLTADFSRFTTQLRVKENGFGEVSFSNEGPVYPVSTEEIKLRITGAGMHVMMAANYLSLIFPGFLREMWNDQFFYYAYMSIVDAIVSQ</sequence>
<proteinExistence type="predicted"/>
<evidence type="ECO:0000256" key="1">
    <source>
        <dbReference type="SAM" id="SignalP"/>
    </source>
</evidence>
<feature type="signal peptide" evidence="1">
    <location>
        <begin position="1"/>
        <end position="19"/>
    </location>
</feature>
<dbReference type="AlphaFoldDB" id="A0A131Z224"/>
<reference evidence="2" key="1">
    <citation type="journal article" date="2016" name="Ticks Tick Borne Dis.">
        <title>De novo assembly and annotation of the salivary gland transcriptome of Rhipicephalus appendiculatus male and female ticks during blood feeding.</title>
        <authorList>
            <person name="de Castro M.H."/>
            <person name="de Klerk D."/>
            <person name="Pienaar R."/>
            <person name="Latif A.A."/>
            <person name="Rees D.J."/>
            <person name="Mans B.J."/>
        </authorList>
    </citation>
    <scope>NUCLEOTIDE SEQUENCE</scope>
    <source>
        <tissue evidence="2">Salivary glands</tissue>
    </source>
</reference>
<organism evidence="2">
    <name type="scientific">Rhipicephalus appendiculatus</name>
    <name type="common">Brown ear tick</name>
    <dbReference type="NCBI Taxonomy" id="34631"/>
    <lineage>
        <taxon>Eukaryota</taxon>
        <taxon>Metazoa</taxon>
        <taxon>Ecdysozoa</taxon>
        <taxon>Arthropoda</taxon>
        <taxon>Chelicerata</taxon>
        <taxon>Arachnida</taxon>
        <taxon>Acari</taxon>
        <taxon>Parasitiformes</taxon>
        <taxon>Ixodida</taxon>
        <taxon>Ixodoidea</taxon>
        <taxon>Ixodidae</taxon>
        <taxon>Rhipicephalinae</taxon>
        <taxon>Rhipicephalus</taxon>
        <taxon>Rhipicephalus</taxon>
    </lineage>
</organism>
<name>A0A131Z224_RHIAP</name>